<protein>
    <recommendedName>
        <fullName evidence="4 5">Large ribosomal subunit protein uL4</fullName>
    </recommendedName>
</protein>
<dbReference type="GO" id="GO:0005840">
    <property type="term" value="C:ribosome"/>
    <property type="evidence" value="ECO:0007669"/>
    <property type="project" value="UniProtKB-KW"/>
</dbReference>
<comment type="function">
    <text evidence="5">Forms part of the polypeptide exit tunnel.</text>
</comment>
<keyword evidence="8" id="KW-1185">Reference proteome</keyword>
<evidence type="ECO:0000256" key="5">
    <source>
        <dbReference type="HAMAP-Rule" id="MF_01328"/>
    </source>
</evidence>
<dbReference type="EMBL" id="JASDDP010000016">
    <property type="protein sequence ID" value="MDJ1645787.1"/>
    <property type="molecule type" value="Genomic_DNA"/>
</dbReference>
<evidence type="ECO:0000256" key="1">
    <source>
        <dbReference type="ARBA" id="ARBA00010528"/>
    </source>
</evidence>
<feature type="region of interest" description="Disordered" evidence="6">
    <location>
        <begin position="181"/>
        <end position="206"/>
    </location>
</feature>
<dbReference type="Gene3D" id="3.40.1370.10">
    <property type="match status" value="1"/>
</dbReference>
<dbReference type="Proteomes" id="UP001224428">
    <property type="component" value="Unassembled WGS sequence"/>
</dbReference>
<organism evidence="7 8">
    <name type="scientific">Mycoplasma phocimorsus</name>
    <dbReference type="NCBI Taxonomy" id="3045839"/>
    <lineage>
        <taxon>Bacteria</taxon>
        <taxon>Bacillati</taxon>
        <taxon>Mycoplasmatota</taxon>
        <taxon>Mollicutes</taxon>
        <taxon>Mycoplasmataceae</taxon>
        <taxon>Mycoplasma</taxon>
    </lineage>
</organism>
<evidence type="ECO:0000313" key="8">
    <source>
        <dbReference type="Proteomes" id="UP001224428"/>
    </source>
</evidence>
<evidence type="ECO:0000256" key="4">
    <source>
        <dbReference type="ARBA" id="ARBA00035244"/>
    </source>
</evidence>
<evidence type="ECO:0000313" key="7">
    <source>
        <dbReference type="EMBL" id="MDJ1645787.1"/>
    </source>
</evidence>
<dbReference type="RefSeq" id="WP_283823636.1">
    <property type="nucleotide sequence ID" value="NZ_JASDAY010000022.1"/>
</dbReference>
<keyword evidence="5" id="KW-0699">rRNA-binding</keyword>
<keyword evidence="5" id="KW-0694">RNA-binding</keyword>
<dbReference type="GO" id="GO:0019843">
    <property type="term" value="F:rRNA binding"/>
    <property type="evidence" value="ECO:0007669"/>
    <property type="project" value="UniProtKB-UniRule"/>
</dbReference>
<comment type="caution">
    <text evidence="7">The sequence shown here is derived from an EMBL/GenBank/DDBJ whole genome shotgun (WGS) entry which is preliminary data.</text>
</comment>
<evidence type="ECO:0000256" key="3">
    <source>
        <dbReference type="ARBA" id="ARBA00023274"/>
    </source>
</evidence>
<reference evidence="7" key="1">
    <citation type="submission" date="2023-05" db="EMBL/GenBank/DDBJ databases">
        <title>Mycoplasma phocimorsus sp. nov., isolated from Scandinavian patients with seal finger or septic arthritis after contact with seals.</title>
        <authorList>
            <person name="Skafte-Holm A."/>
            <person name="Pedersen T.R."/>
            <person name="Froelund M."/>
            <person name="Stegger M."/>
            <person name="Qvortrup K."/>
            <person name="Michaels D.L."/>
            <person name="Brown D.R."/>
            <person name="Jensen J.S."/>
        </authorList>
    </citation>
    <scope>NUCLEOTIDE SEQUENCE</scope>
    <source>
        <strain evidence="7">M5725</strain>
    </source>
</reference>
<keyword evidence="2 5" id="KW-0689">Ribosomal protein</keyword>
<dbReference type="Pfam" id="PF00573">
    <property type="entry name" value="Ribosomal_L4"/>
    <property type="match status" value="1"/>
</dbReference>
<dbReference type="PANTHER" id="PTHR10746:SF6">
    <property type="entry name" value="LARGE RIBOSOMAL SUBUNIT PROTEIN UL4M"/>
    <property type="match status" value="1"/>
</dbReference>
<dbReference type="NCBIfam" id="TIGR03953">
    <property type="entry name" value="rplD_bact"/>
    <property type="match status" value="1"/>
</dbReference>
<dbReference type="HAMAP" id="MF_01328_B">
    <property type="entry name" value="Ribosomal_uL4_B"/>
    <property type="match status" value="1"/>
</dbReference>
<dbReference type="SUPFAM" id="SSF52166">
    <property type="entry name" value="Ribosomal protein L4"/>
    <property type="match status" value="1"/>
</dbReference>
<dbReference type="GO" id="GO:0006412">
    <property type="term" value="P:translation"/>
    <property type="evidence" value="ECO:0007669"/>
    <property type="project" value="UniProtKB-UniRule"/>
</dbReference>
<dbReference type="GO" id="GO:1990904">
    <property type="term" value="C:ribonucleoprotein complex"/>
    <property type="evidence" value="ECO:0007669"/>
    <property type="project" value="UniProtKB-KW"/>
</dbReference>
<sequence>MAKEVKKAPKAKGPLLQKWYLSRKHQKATKTRPELITYRLKFGDDSKDFAEFTEALNFYKENAANYSKVWLHKDGAFRGSFVKKYTDVVLEKVQEASEGEEAIEFIEKNRIITEEMMASDKKIAEEIEEFEEVIEVVEKTEKVIRSTDVLSSVLFNSEKIYNQAMFDVVIADRAALRQGTHKVKNRGEVSGTGKKPWQQKGTGKARTGSLRTPVFVGGGRAFGPTTERNYKIKVNKKVRKNALVSALTLLARKNGVIVADLSLSKISTKLLLSQLKELNVGKKTVIVTSDSNIFFSAKNVQNVYVTKVTSLSVENILWADTLVITNCAVKYLEGLVK</sequence>
<evidence type="ECO:0000256" key="6">
    <source>
        <dbReference type="SAM" id="MobiDB-lite"/>
    </source>
</evidence>
<keyword evidence="3 5" id="KW-0687">Ribonucleoprotein</keyword>
<comment type="subunit">
    <text evidence="5">Part of the 50S ribosomal subunit.</text>
</comment>
<proteinExistence type="inferred from homology"/>
<dbReference type="InterPro" id="IPR002136">
    <property type="entry name" value="Ribosomal_uL4"/>
</dbReference>
<accession>A0AAJ1PT95</accession>
<name>A0AAJ1PT95_9MOLU</name>
<evidence type="ECO:0000256" key="2">
    <source>
        <dbReference type="ARBA" id="ARBA00022980"/>
    </source>
</evidence>
<gene>
    <name evidence="5 7" type="primary">rplD</name>
    <name evidence="7" type="ORF">QLQ80_01630</name>
</gene>
<dbReference type="InterPro" id="IPR023574">
    <property type="entry name" value="Ribosomal_uL4_dom_sf"/>
</dbReference>
<dbReference type="InterPro" id="IPR013005">
    <property type="entry name" value="Ribosomal_uL4-like"/>
</dbReference>
<dbReference type="AlphaFoldDB" id="A0AAJ1PT95"/>
<comment type="function">
    <text evidence="5">One of the primary rRNA binding proteins, this protein initially binds near the 5'-end of the 23S rRNA. It is important during the early stages of 50S assembly. It makes multiple contacts with different domains of the 23S rRNA in the assembled 50S subunit and ribosome.</text>
</comment>
<comment type="similarity">
    <text evidence="1 5">Belongs to the universal ribosomal protein uL4 family.</text>
</comment>
<dbReference type="GO" id="GO:0003735">
    <property type="term" value="F:structural constituent of ribosome"/>
    <property type="evidence" value="ECO:0007669"/>
    <property type="project" value="InterPro"/>
</dbReference>
<dbReference type="PANTHER" id="PTHR10746">
    <property type="entry name" value="50S RIBOSOMAL PROTEIN L4"/>
    <property type="match status" value="1"/>
</dbReference>